<accession>A0A073K140</accession>
<feature type="transmembrane region" description="Helical" evidence="1">
    <location>
        <begin position="169"/>
        <end position="199"/>
    </location>
</feature>
<feature type="transmembrane region" description="Helical" evidence="1">
    <location>
        <begin position="205"/>
        <end position="226"/>
    </location>
</feature>
<feature type="transmembrane region" description="Helical" evidence="1">
    <location>
        <begin position="129"/>
        <end position="148"/>
    </location>
</feature>
<comment type="caution">
    <text evidence="3">The sequence shown here is derived from an EMBL/GenBank/DDBJ whole genome shotgun (WGS) entry which is preliminary data.</text>
</comment>
<keyword evidence="1" id="KW-0472">Membrane</keyword>
<keyword evidence="1" id="KW-1133">Transmembrane helix</keyword>
<dbReference type="EMBL" id="JOTN01000004">
    <property type="protein sequence ID" value="KEK20162.1"/>
    <property type="molecule type" value="Genomic_DNA"/>
</dbReference>
<dbReference type="AlphaFoldDB" id="A0A073K140"/>
<feature type="transmembrane region" description="Helical" evidence="1">
    <location>
        <begin position="238"/>
        <end position="262"/>
    </location>
</feature>
<dbReference type="Proteomes" id="UP000027822">
    <property type="component" value="Unassembled WGS sequence"/>
</dbReference>
<evidence type="ECO:0000259" key="2">
    <source>
        <dbReference type="Pfam" id="PF02517"/>
    </source>
</evidence>
<organism evidence="3 4">
    <name type="scientific">Bacillus manliponensis</name>
    <dbReference type="NCBI Taxonomy" id="574376"/>
    <lineage>
        <taxon>Bacteria</taxon>
        <taxon>Bacillati</taxon>
        <taxon>Bacillota</taxon>
        <taxon>Bacilli</taxon>
        <taxon>Bacillales</taxon>
        <taxon>Bacillaceae</taxon>
        <taxon>Bacillus</taxon>
        <taxon>Bacillus cereus group</taxon>
    </lineage>
</organism>
<dbReference type="RefSeq" id="WP_034637414.1">
    <property type="nucleotide sequence ID" value="NZ_CBCSJC010000003.1"/>
</dbReference>
<dbReference type="PANTHER" id="PTHR43592">
    <property type="entry name" value="CAAX AMINO TERMINAL PROTEASE"/>
    <property type="match status" value="1"/>
</dbReference>
<dbReference type="OrthoDB" id="8607342at2"/>
<sequence length="280" mass="32361">MNPFYYVRVRYFLILFIVLSILDHVAVLYWEQMLHDSAKLFSSIKALCFYILPALWLCYEYKRHRIPWSFFVNRKERYKPLHVVGITGGLLVFCYGFFVVLLYCSSWFTPHFMESPVVKLSEWAEGLKATNAGAIEFIIVVLLAPVIEELLFRGFLFQRFAVKWGTEKAIFAVAILFGSFHADLVGAFAASIVLSIVYIRTQSLLMTMSIHFLYNVTLFMTFRVFYENGEEVLKSMQGNTMYLTGAISFMIGLNFVLIFWFANRRYIGRGAPSLHIGRAG</sequence>
<evidence type="ECO:0000313" key="3">
    <source>
        <dbReference type="EMBL" id="KEK20162.1"/>
    </source>
</evidence>
<gene>
    <name evidence="3" type="ORF">BAMA_17085</name>
</gene>
<dbReference type="PANTHER" id="PTHR43592:SF15">
    <property type="entry name" value="CAAX AMINO TERMINAL PROTEASE FAMILY PROTEIN"/>
    <property type="match status" value="1"/>
</dbReference>
<feature type="domain" description="CAAX prenyl protease 2/Lysostaphin resistance protein A-like" evidence="2">
    <location>
        <begin position="134"/>
        <end position="216"/>
    </location>
</feature>
<evidence type="ECO:0000313" key="4">
    <source>
        <dbReference type="Proteomes" id="UP000027822"/>
    </source>
</evidence>
<feature type="transmembrane region" description="Helical" evidence="1">
    <location>
        <begin position="42"/>
        <end position="59"/>
    </location>
</feature>
<feature type="transmembrane region" description="Helical" evidence="1">
    <location>
        <begin position="12"/>
        <end position="30"/>
    </location>
</feature>
<dbReference type="GO" id="GO:0004175">
    <property type="term" value="F:endopeptidase activity"/>
    <property type="evidence" value="ECO:0007669"/>
    <property type="project" value="UniProtKB-ARBA"/>
</dbReference>
<keyword evidence="1" id="KW-0812">Transmembrane</keyword>
<protein>
    <recommendedName>
        <fullName evidence="2">CAAX prenyl protease 2/Lysostaphin resistance protein A-like domain-containing protein</fullName>
    </recommendedName>
</protein>
<keyword evidence="4" id="KW-1185">Reference proteome</keyword>
<dbReference type="GO" id="GO:0080120">
    <property type="term" value="P:CAAX-box protein maturation"/>
    <property type="evidence" value="ECO:0007669"/>
    <property type="project" value="UniProtKB-ARBA"/>
</dbReference>
<dbReference type="InterPro" id="IPR003675">
    <property type="entry name" value="Rce1/LyrA-like_dom"/>
</dbReference>
<dbReference type="Pfam" id="PF02517">
    <property type="entry name" value="Rce1-like"/>
    <property type="match status" value="1"/>
</dbReference>
<proteinExistence type="predicted"/>
<reference evidence="3 4" key="1">
    <citation type="submission" date="2014-06" db="EMBL/GenBank/DDBJ databases">
        <title>Draft genome sequence of Bacillus manliponensis JCM 15802 (MCCC 1A00708).</title>
        <authorList>
            <person name="Lai Q."/>
            <person name="Liu Y."/>
            <person name="Shao Z."/>
        </authorList>
    </citation>
    <scope>NUCLEOTIDE SEQUENCE [LARGE SCALE GENOMIC DNA]</scope>
    <source>
        <strain evidence="3 4">JCM 15802</strain>
    </source>
</reference>
<evidence type="ECO:0000256" key="1">
    <source>
        <dbReference type="SAM" id="Phobius"/>
    </source>
</evidence>
<feature type="transmembrane region" description="Helical" evidence="1">
    <location>
        <begin position="80"/>
        <end position="109"/>
    </location>
</feature>
<dbReference type="eggNOG" id="COG1266">
    <property type="taxonomic scope" value="Bacteria"/>
</dbReference>
<dbReference type="STRING" id="574376.BAMA_17085"/>
<name>A0A073K140_9BACI</name>